<gene>
    <name evidence="3" type="ORF">JGI24_01242</name>
</gene>
<dbReference type="AlphaFoldDB" id="A0A656DBA8"/>
<name>A0A656DBA8_KRYT1</name>
<dbReference type="PANTHER" id="PTHR42709:SF2">
    <property type="entry name" value="INNER MEMBRANE PROTEIN YOHD"/>
    <property type="match status" value="1"/>
</dbReference>
<dbReference type="EMBL" id="CZVU01000060">
    <property type="protein sequence ID" value="CUT03093.1"/>
    <property type="molecule type" value="Genomic_DNA"/>
</dbReference>
<evidence type="ECO:0000256" key="1">
    <source>
        <dbReference type="SAM" id="Phobius"/>
    </source>
</evidence>
<feature type="domain" description="VTT" evidence="2">
    <location>
        <begin position="22"/>
        <end position="140"/>
    </location>
</feature>
<organism evidence="3 4">
    <name type="scientific">Kryptobacter tengchongensis</name>
    <dbReference type="NCBI Taxonomy" id="1643429"/>
    <lineage>
        <taxon>Bacteria</taxon>
        <taxon>Pseudomonadati</taxon>
        <taxon>Candidatus Kryptoniota</taxon>
        <taxon>Candidatus Kryptobacter</taxon>
    </lineage>
</organism>
<protein>
    <submittedName>
        <fullName evidence="3">Membrane protein DedA, SNARE-associated domain</fullName>
    </submittedName>
</protein>
<evidence type="ECO:0000313" key="4">
    <source>
        <dbReference type="Proteomes" id="UP000243065"/>
    </source>
</evidence>
<keyword evidence="4" id="KW-1185">Reference proteome</keyword>
<feature type="transmembrane region" description="Helical" evidence="1">
    <location>
        <begin position="12"/>
        <end position="33"/>
    </location>
</feature>
<dbReference type="GO" id="GO:0005886">
    <property type="term" value="C:plasma membrane"/>
    <property type="evidence" value="ECO:0007669"/>
    <property type="project" value="TreeGrafter"/>
</dbReference>
<dbReference type="InterPro" id="IPR032816">
    <property type="entry name" value="VTT_dom"/>
</dbReference>
<dbReference type="Pfam" id="PF09335">
    <property type="entry name" value="VTT_dom"/>
    <property type="match status" value="1"/>
</dbReference>
<keyword evidence="1" id="KW-0812">Transmembrane</keyword>
<evidence type="ECO:0000313" key="3">
    <source>
        <dbReference type="EMBL" id="CUT03093.1"/>
    </source>
</evidence>
<keyword evidence="1" id="KW-1133">Transmembrane helix</keyword>
<dbReference type="PANTHER" id="PTHR42709">
    <property type="entry name" value="ALKALINE PHOSPHATASE LIKE PROTEIN"/>
    <property type="match status" value="1"/>
</dbReference>
<feature type="transmembrane region" description="Helical" evidence="1">
    <location>
        <begin position="39"/>
        <end position="61"/>
    </location>
</feature>
<dbReference type="InterPro" id="IPR051311">
    <property type="entry name" value="DedA_domain"/>
</dbReference>
<reference evidence="3 4" key="1">
    <citation type="submission" date="2015-11" db="EMBL/GenBank/DDBJ databases">
        <authorList>
            <person name="Varghese N."/>
        </authorList>
    </citation>
    <scope>NUCLEOTIDE SEQUENCE [LARGE SCALE GENOMIC DNA]</scope>
    <source>
        <strain evidence="3 4">JGI-24</strain>
    </source>
</reference>
<dbReference type="Proteomes" id="UP000243065">
    <property type="component" value="Unassembled WGS sequence"/>
</dbReference>
<feature type="transmembrane region" description="Helical" evidence="1">
    <location>
        <begin position="157"/>
        <end position="175"/>
    </location>
</feature>
<dbReference type="OrthoDB" id="948134at2"/>
<dbReference type="RefSeq" id="WP_072150599.1">
    <property type="nucleotide sequence ID" value="NZ_CZVU01000060.1"/>
</dbReference>
<evidence type="ECO:0000259" key="2">
    <source>
        <dbReference type="Pfam" id="PF09335"/>
    </source>
</evidence>
<feature type="transmembrane region" description="Helical" evidence="1">
    <location>
        <begin position="123"/>
        <end position="145"/>
    </location>
</feature>
<sequence>MEELLQKYGYILIFLITLFEGESVLLIAGFMAHQGMLDLHTSILSAFLGSTLADQIIFYLMRRNNNFLLKKLKKFDKYYTIAKFYAEKYGSAVVLLARYLYGIRTPLVMIVSLSGINALKFTILNIIAAFVWAISFGYAGFYFGQAAEKFIGDIKRYQFYGWGLIFSIVLILYVISKIRIYQLKKLTGEKR</sequence>
<accession>A0A656DBA8</accession>
<keyword evidence="1" id="KW-0472">Membrane</keyword>
<proteinExistence type="predicted"/>